<evidence type="ECO:0008006" key="4">
    <source>
        <dbReference type="Google" id="ProtNLM"/>
    </source>
</evidence>
<proteinExistence type="predicted"/>
<dbReference type="RefSeq" id="WP_165270160.1">
    <property type="nucleotide sequence ID" value="NZ_JAALLS010000019.1"/>
</dbReference>
<feature type="transmembrane region" description="Helical" evidence="1">
    <location>
        <begin position="16"/>
        <end position="37"/>
    </location>
</feature>
<keyword evidence="1" id="KW-0812">Transmembrane</keyword>
<organism evidence="2 3">
    <name type="scientific">Fodinibius halophilus</name>
    <dbReference type="NCBI Taxonomy" id="1736908"/>
    <lineage>
        <taxon>Bacteria</taxon>
        <taxon>Pseudomonadati</taxon>
        <taxon>Balneolota</taxon>
        <taxon>Balneolia</taxon>
        <taxon>Balneolales</taxon>
        <taxon>Balneolaceae</taxon>
        <taxon>Fodinibius</taxon>
    </lineage>
</organism>
<evidence type="ECO:0000313" key="2">
    <source>
        <dbReference type="EMBL" id="NGP89429.1"/>
    </source>
</evidence>
<evidence type="ECO:0000256" key="1">
    <source>
        <dbReference type="SAM" id="Phobius"/>
    </source>
</evidence>
<protein>
    <recommendedName>
        <fullName evidence="4">YcxB family protein</fullName>
    </recommendedName>
</protein>
<feature type="transmembrane region" description="Helical" evidence="1">
    <location>
        <begin position="43"/>
        <end position="63"/>
    </location>
</feature>
<sequence length="149" mass="17686">MDDFTITYRDNQSLTWLRYLVISLGVLHLSTVGIHYWQYDIDWTSYIYLFTGAIEIFIGLFRFEQYFFPYPELTFSDKEIIIEEGKEKEKLPWDIIKEITIDSTSIIVVLADDQKEINIQYLNYGDIQNAKQEIKQRAEKNGIAYNSVF</sequence>
<keyword evidence="1" id="KW-0472">Membrane</keyword>
<name>A0A6M1T5U1_9BACT</name>
<keyword evidence="1" id="KW-1133">Transmembrane helix</keyword>
<accession>A0A6M1T5U1</accession>
<evidence type="ECO:0000313" key="3">
    <source>
        <dbReference type="Proteomes" id="UP000479132"/>
    </source>
</evidence>
<dbReference type="Proteomes" id="UP000479132">
    <property type="component" value="Unassembled WGS sequence"/>
</dbReference>
<reference evidence="2 3" key="1">
    <citation type="submission" date="2020-02" db="EMBL/GenBank/DDBJ databases">
        <title>Aliifodinibius halophilus 2W32, complete genome.</title>
        <authorList>
            <person name="Li Y."/>
            <person name="Wu S."/>
        </authorList>
    </citation>
    <scope>NUCLEOTIDE SEQUENCE [LARGE SCALE GENOMIC DNA]</scope>
    <source>
        <strain evidence="2 3">2W32</strain>
    </source>
</reference>
<dbReference type="AlphaFoldDB" id="A0A6M1T5U1"/>
<gene>
    <name evidence="2" type="ORF">G3569_13805</name>
</gene>
<dbReference type="EMBL" id="JAALLS010000019">
    <property type="protein sequence ID" value="NGP89429.1"/>
    <property type="molecule type" value="Genomic_DNA"/>
</dbReference>
<keyword evidence="3" id="KW-1185">Reference proteome</keyword>
<comment type="caution">
    <text evidence="2">The sequence shown here is derived from an EMBL/GenBank/DDBJ whole genome shotgun (WGS) entry which is preliminary data.</text>
</comment>